<dbReference type="NCBIfam" id="NF003814">
    <property type="entry name" value="PRK05406.1-3"/>
    <property type="match status" value="1"/>
</dbReference>
<dbReference type="SUPFAM" id="SSF88713">
    <property type="entry name" value="Glycoside hydrolase/deacetylase"/>
    <property type="match status" value="1"/>
</dbReference>
<dbReference type="PANTHER" id="PTHR30292">
    <property type="entry name" value="UNCHARACTERIZED PROTEIN YBGL-RELATED"/>
    <property type="match status" value="1"/>
</dbReference>
<proteinExistence type="predicted"/>
<dbReference type="RefSeq" id="WP_133644121.1">
    <property type="nucleotide sequence ID" value="NZ_SNYI01000002.1"/>
</dbReference>
<sequence length="247" mass="27454">MHRRKIDINSDVGEGMGNEAELFPYISSCNIACGGHAGDEGEIRRVLSLAKAHGLKMGAHPSYPDKDNFGRTSMTMSESELIDTIREQLSLVCRVAEEENCTLYHVKPHGALYNDIVADKSLARIFLKALEPFDPELVIYTPYGSALTEEAIAAGRRVVFEAFVDRAYNSDMSLVSRQQPGALIESPEKALDHIVNMVLRRKVRSIEGELLSMEANTFCIHGDTPSALQILMYISKELPKHGIYLDK</sequence>
<comment type="caution">
    <text evidence="1">The sequence shown here is derived from an EMBL/GenBank/DDBJ whole genome shotgun (WGS) entry which is preliminary data.</text>
</comment>
<dbReference type="PANTHER" id="PTHR30292:SF0">
    <property type="entry name" value="5-OXOPROLINASE SUBUNIT A"/>
    <property type="match status" value="1"/>
</dbReference>
<reference evidence="1 2" key="1">
    <citation type="submission" date="2019-03" db="EMBL/GenBank/DDBJ databases">
        <title>Genomic Encyclopedia of Archaeal and Bacterial Type Strains, Phase II (KMG-II): from individual species to whole genera.</title>
        <authorList>
            <person name="Goeker M."/>
        </authorList>
    </citation>
    <scope>NUCLEOTIDE SEQUENCE [LARGE SCALE GENOMIC DNA]</scope>
    <source>
        <strain evidence="1 2">DSM 18435</strain>
    </source>
</reference>
<dbReference type="Pfam" id="PF03746">
    <property type="entry name" value="LamB_YcsF"/>
    <property type="match status" value="1"/>
</dbReference>
<dbReference type="InterPro" id="IPR011330">
    <property type="entry name" value="Glyco_hydro/deAcase_b/a-brl"/>
</dbReference>
<name>A0A4R6TK55_9FLAO</name>
<protein>
    <submittedName>
        <fullName evidence="1">UPF0271 protein</fullName>
    </submittedName>
</protein>
<dbReference type="InterPro" id="IPR005501">
    <property type="entry name" value="LamB/YcsF/PxpA-like"/>
</dbReference>
<dbReference type="EMBL" id="SNYI01000002">
    <property type="protein sequence ID" value="TDQ31284.1"/>
    <property type="molecule type" value="Genomic_DNA"/>
</dbReference>
<organism evidence="1 2">
    <name type="scientific">Zeaxanthinibacter enoshimensis</name>
    <dbReference type="NCBI Taxonomy" id="392009"/>
    <lineage>
        <taxon>Bacteria</taxon>
        <taxon>Pseudomonadati</taxon>
        <taxon>Bacteroidota</taxon>
        <taxon>Flavobacteriia</taxon>
        <taxon>Flavobacteriales</taxon>
        <taxon>Flavobacteriaceae</taxon>
        <taxon>Zeaxanthinibacter</taxon>
    </lineage>
</organism>
<evidence type="ECO:0000313" key="1">
    <source>
        <dbReference type="EMBL" id="TDQ31284.1"/>
    </source>
</evidence>
<dbReference type="CDD" id="cd10801">
    <property type="entry name" value="LamB_YcsF_like_1"/>
    <property type="match status" value="1"/>
</dbReference>
<evidence type="ECO:0000313" key="2">
    <source>
        <dbReference type="Proteomes" id="UP000295468"/>
    </source>
</evidence>
<dbReference type="Proteomes" id="UP000295468">
    <property type="component" value="Unassembled WGS sequence"/>
</dbReference>
<dbReference type="OrthoDB" id="9773478at2"/>
<accession>A0A4R6TK55</accession>
<dbReference type="Gene3D" id="3.20.20.370">
    <property type="entry name" value="Glycoside hydrolase/deacetylase"/>
    <property type="match status" value="1"/>
</dbReference>
<dbReference type="GO" id="GO:0005975">
    <property type="term" value="P:carbohydrate metabolic process"/>
    <property type="evidence" value="ECO:0007669"/>
    <property type="project" value="InterPro"/>
</dbReference>
<dbReference type="AlphaFoldDB" id="A0A4R6TK55"/>
<keyword evidence="2" id="KW-1185">Reference proteome</keyword>
<gene>
    <name evidence="1" type="ORF">CLV82_1992</name>
</gene>
<dbReference type="NCBIfam" id="NF003816">
    <property type="entry name" value="PRK05406.1-5"/>
    <property type="match status" value="1"/>
</dbReference>